<dbReference type="RefSeq" id="WP_073375353.1">
    <property type="nucleotide sequence ID" value="NZ_FQXS01000009.1"/>
</dbReference>
<dbReference type="PROSITE" id="PS50943">
    <property type="entry name" value="HTH_CROC1"/>
    <property type="match status" value="1"/>
</dbReference>
<reference evidence="5 6" key="1">
    <citation type="submission" date="2016-11" db="EMBL/GenBank/DDBJ databases">
        <authorList>
            <person name="Jaros S."/>
            <person name="Januszkiewicz K."/>
            <person name="Wedrychowicz H."/>
        </authorList>
    </citation>
    <scope>NUCLEOTIDE SEQUENCE [LARGE SCALE GENOMIC DNA]</scope>
    <source>
        <strain evidence="5 6">DSM 9705</strain>
    </source>
</reference>
<feature type="domain" description="HTH cro/C1-type" evidence="3">
    <location>
        <begin position="299"/>
        <end position="329"/>
    </location>
</feature>
<feature type="domain" description="SWIM-type" evidence="4">
    <location>
        <begin position="140"/>
        <end position="181"/>
    </location>
</feature>
<feature type="region of interest" description="Disordered" evidence="2">
    <location>
        <begin position="242"/>
        <end position="289"/>
    </location>
</feature>
<dbReference type="GO" id="GO:0008270">
    <property type="term" value="F:zinc ion binding"/>
    <property type="evidence" value="ECO:0007669"/>
    <property type="project" value="UniProtKB-KW"/>
</dbReference>
<dbReference type="InterPro" id="IPR010982">
    <property type="entry name" value="Lambda_DNA-bd_dom_sf"/>
</dbReference>
<keyword evidence="1" id="KW-0862">Zinc</keyword>
<keyword evidence="1" id="KW-0863">Zinc-finger</keyword>
<dbReference type="OrthoDB" id="188274at2"/>
<dbReference type="PANTHER" id="PTHR38133">
    <property type="entry name" value="SLR1429 PROTEIN"/>
    <property type="match status" value="1"/>
</dbReference>
<dbReference type="GO" id="GO:0003677">
    <property type="term" value="F:DNA binding"/>
    <property type="evidence" value="ECO:0007669"/>
    <property type="project" value="InterPro"/>
</dbReference>
<evidence type="ECO:0000313" key="5">
    <source>
        <dbReference type="EMBL" id="SHH77415.1"/>
    </source>
</evidence>
<dbReference type="STRING" id="1121409.SAMN02745124_01812"/>
<dbReference type="Pfam" id="PF04434">
    <property type="entry name" value="SWIM"/>
    <property type="match status" value="1"/>
</dbReference>
<dbReference type="AlphaFoldDB" id="A0A1M5VQ97"/>
<dbReference type="EMBL" id="FQXS01000009">
    <property type="protein sequence ID" value="SHH77415.1"/>
    <property type="molecule type" value="Genomic_DNA"/>
</dbReference>
<feature type="compositionally biased region" description="Basic residues" evidence="2">
    <location>
        <begin position="246"/>
        <end position="263"/>
    </location>
</feature>
<keyword evidence="6" id="KW-1185">Reference proteome</keyword>
<feature type="compositionally biased region" description="Basic and acidic residues" evidence="2">
    <location>
        <begin position="265"/>
        <end position="276"/>
    </location>
</feature>
<organism evidence="5 6">
    <name type="scientific">Desulfofustis glycolicus DSM 9705</name>
    <dbReference type="NCBI Taxonomy" id="1121409"/>
    <lineage>
        <taxon>Bacteria</taxon>
        <taxon>Pseudomonadati</taxon>
        <taxon>Thermodesulfobacteriota</taxon>
        <taxon>Desulfobulbia</taxon>
        <taxon>Desulfobulbales</taxon>
        <taxon>Desulfocapsaceae</taxon>
        <taxon>Desulfofustis</taxon>
    </lineage>
</organism>
<dbReference type="SUPFAM" id="SSF47413">
    <property type="entry name" value="lambda repressor-like DNA-binding domains"/>
    <property type="match status" value="1"/>
</dbReference>
<sequence>MSRYGWRPYVPVAQRRTRALQKMEKLRKKGFEVKPIPCQSGRKMARTFWGQAWCDHIESFHDYENRLPRGRTYLRNGSVCHLDIAPGKITAKVCGSELYSVTIAIKPLAVRRWQVVKKRCAGQIGSLLELLQGRLSEKVMAVVTDPANGLFPRVREIELQCSCPDWAEMCKHVAAVLYGVGVRLDEQPELLFLLRGVDHQELIDTDVTVATGTQQAGSSRHLAEGDLADLFGIEFTEEPVATPPALRRKKGAAPARKSVRAPSRRATEKSGREKENPPSAGTRQETATAADDVITGAAVAELRAFFDMSQSEFARLLGVSVPSVWNWEKKSGVLNLQARTLRSWLAVKALTKQQARRKLSQR</sequence>
<evidence type="ECO:0000259" key="4">
    <source>
        <dbReference type="PROSITE" id="PS50966"/>
    </source>
</evidence>
<dbReference type="PANTHER" id="PTHR38133:SF1">
    <property type="entry name" value="SLR1429 PROTEIN"/>
    <property type="match status" value="1"/>
</dbReference>
<proteinExistence type="predicted"/>
<keyword evidence="1" id="KW-0479">Metal-binding</keyword>
<evidence type="ECO:0000256" key="1">
    <source>
        <dbReference type="PROSITE-ProRule" id="PRU00325"/>
    </source>
</evidence>
<name>A0A1M5VQ97_9BACT</name>
<dbReference type="Gene3D" id="1.10.260.40">
    <property type="entry name" value="lambda repressor-like DNA-binding domains"/>
    <property type="match status" value="1"/>
</dbReference>
<dbReference type="InterPro" id="IPR007527">
    <property type="entry name" value="Znf_SWIM"/>
</dbReference>
<evidence type="ECO:0000256" key="2">
    <source>
        <dbReference type="SAM" id="MobiDB-lite"/>
    </source>
</evidence>
<dbReference type="InterPro" id="IPR001387">
    <property type="entry name" value="Cro/C1-type_HTH"/>
</dbReference>
<gene>
    <name evidence="5" type="ORF">SAMN02745124_01812</name>
</gene>
<protein>
    <submittedName>
        <fullName evidence="5">Uncharacterized conserved protein, contains Zn finger domain</fullName>
    </submittedName>
</protein>
<evidence type="ECO:0000259" key="3">
    <source>
        <dbReference type="PROSITE" id="PS50943"/>
    </source>
</evidence>
<dbReference type="Proteomes" id="UP000184139">
    <property type="component" value="Unassembled WGS sequence"/>
</dbReference>
<accession>A0A1M5VQ97</accession>
<dbReference type="PROSITE" id="PS50966">
    <property type="entry name" value="ZF_SWIM"/>
    <property type="match status" value="1"/>
</dbReference>
<evidence type="ECO:0000313" key="6">
    <source>
        <dbReference type="Proteomes" id="UP000184139"/>
    </source>
</evidence>
<dbReference type="CDD" id="cd00093">
    <property type="entry name" value="HTH_XRE"/>
    <property type="match status" value="1"/>
</dbReference>